<keyword evidence="13 16" id="KW-0496">Mitochondrion</keyword>
<feature type="transmembrane region" description="Helical" evidence="16">
    <location>
        <begin position="134"/>
        <end position="155"/>
    </location>
</feature>
<dbReference type="NCBIfam" id="TIGR01974">
    <property type="entry name" value="NDH_I_L"/>
    <property type="match status" value="1"/>
</dbReference>
<gene>
    <name evidence="20" type="primary">nad5</name>
</gene>
<dbReference type="GO" id="GO:0005743">
    <property type="term" value="C:mitochondrial inner membrane"/>
    <property type="evidence" value="ECO:0007669"/>
    <property type="project" value="UniProtKB-SubCell"/>
</dbReference>
<feature type="transmembrane region" description="Helical" evidence="16">
    <location>
        <begin position="368"/>
        <end position="386"/>
    </location>
</feature>
<feature type="transmembrane region" description="Helical" evidence="16">
    <location>
        <begin position="245"/>
        <end position="262"/>
    </location>
</feature>
<dbReference type="GO" id="GO:0042773">
    <property type="term" value="P:ATP synthesis coupled electron transport"/>
    <property type="evidence" value="ECO:0007669"/>
    <property type="project" value="InterPro"/>
</dbReference>
<keyword evidence="7" id="KW-0999">Mitochondrion inner membrane</keyword>
<feature type="domain" description="NADH:quinone oxidoreductase/Mrp antiporter transmembrane" evidence="17">
    <location>
        <begin position="132"/>
        <end position="411"/>
    </location>
</feature>
<evidence type="ECO:0000256" key="2">
    <source>
        <dbReference type="ARBA" id="ARBA00012944"/>
    </source>
</evidence>
<evidence type="ECO:0000256" key="10">
    <source>
        <dbReference type="ARBA" id="ARBA00022989"/>
    </source>
</evidence>
<keyword evidence="14 16" id="KW-0472">Membrane</keyword>
<evidence type="ECO:0000259" key="19">
    <source>
        <dbReference type="Pfam" id="PF06455"/>
    </source>
</evidence>
<feature type="transmembrane region" description="Helical" evidence="16">
    <location>
        <begin position="483"/>
        <end position="500"/>
    </location>
</feature>
<evidence type="ECO:0000256" key="11">
    <source>
        <dbReference type="ARBA" id="ARBA00023027"/>
    </source>
</evidence>
<comment type="catalytic activity">
    <reaction evidence="15 16">
        <text>a ubiquinone + NADH + 5 H(+)(in) = a ubiquinol + NAD(+) + 4 H(+)(out)</text>
        <dbReference type="Rhea" id="RHEA:29091"/>
        <dbReference type="Rhea" id="RHEA-COMP:9565"/>
        <dbReference type="Rhea" id="RHEA-COMP:9566"/>
        <dbReference type="ChEBI" id="CHEBI:15378"/>
        <dbReference type="ChEBI" id="CHEBI:16389"/>
        <dbReference type="ChEBI" id="CHEBI:17976"/>
        <dbReference type="ChEBI" id="CHEBI:57540"/>
        <dbReference type="ChEBI" id="CHEBI:57945"/>
        <dbReference type="EC" id="7.1.1.2"/>
    </reaction>
</comment>
<organism evidence="20">
    <name type="scientific">Lophophysema eversa</name>
    <dbReference type="NCBI Taxonomy" id="1510205"/>
    <lineage>
        <taxon>Eukaryota</taxon>
        <taxon>Metazoa</taxon>
        <taxon>Porifera</taxon>
        <taxon>Hexactinellida</taxon>
        <taxon>Amphidiscophora</taxon>
        <taxon>Amphidiscosida</taxon>
        <taxon>Hyalonematidae</taxon>
        <taxon>Lophophysema</taxon>
    </lineage>
</organism>
<keyword evidence="12 16" id="KW-0830">Ubiquinone</keyword>
<evidence type="ECO:0000256" key="12">
    <source>
        <dbReference type="ARBA" id="ARBA00023075"/>
    </source>
</evidence>
<keyword evidence="5" id="KW-0679">Respiratory chain</keyword>
<dbReference type="EC" id="7.1.1.2" evidence="2 16"/>
<keyword evidence="4 16" id="KW-0813">Transport</keyword>
<evidence type="ECO:0000259" key="18">
    <source>
        <dbReference type="Pfam" id="PF00662"/>
    </source>
</evidence>
<dbReference type="GO" id="GO:0015990">
    <property type="term" value="P:electron transport coupled proton transport"/>
    <property type="evidence" value="ECO:0007669"/>
    <property type="project" value="TreeGrafter"/>
</dbReference>
<dbReference type="InterPro" id="IPR003945">
    <property type="entry name" value="NU5C-like"/>
</dbReference>
<evidence type="ECO:0000256" key="1">
    <source>
        <dbReference type="ARBA" id="ARBA00004448"/>
    </source>
</evidence>
<feature type="transmembrane region" description="Helical" evidence="16">
    <location>
        <begin position="406"/>
        <end position="429"/>
    </location>
</feature>
<evidence type="ECO:0000256" key="3">
    <source>
        <dbReference type="ARBA" id="ARBA00021096"/>
    </source>
</evidence>
<protein>
    <recommendedName>
        <fullName evidence="3 16">NADH-ubiquinone oxidoreductase chain 5</fullName>
        <ecNumber evidence="2 16">7.1.1.2</ecNumber>
    </recommendedName>
</protein>
<dbReference type="Pfam" id="PF00662">
    <property type="entry name" value="Proton_antipo_N"/>
    <property type="match status" value="1"/>
</dbReference>
<dbReference type="PRINTS" id="PR01435">
    <property type="entry name" value="NPOXDRDTASE5"/>
</dbReference>
<dbReference type="InterPro" id="IPR001516">
    <property type="entry name" value="Proton_antipo_N"/>
</dbReference>
<comment type="similarity">
    <text evidence="16">Belongs to the complex I subunit 5 family.</text>
</comment>
<sequence length="609" mass="70435">MYPLTISLPFTRCLIIFLFRKKIGKKNRNIIICLTISITWLITTLILYECTLNEHYCHYTLWTWIHNNYAQCSIGLQFDFLSRSMLFTITRISLLIHLYSLRYMEHDPHITLFMNYLLLFTLFMIILISRDNFLQLFVGWEGVGICSYLLINYWHTRIQANKSAIKAIIINQVGDIALLIRTLLIFKNFGSLKFRTINNLLLTDNIKNNPWIPILLLIGAIGKSSLIGLHTWLPDAMEGPTPVSALIHAATMVTAGIFLIIRSSPLFEERTNRLTLTCWIGRLTAFFAATIGVSQNDLKRIIAYSTCRQLGYMALAAGLSNYSIRLLHLINHAFFKGLLFLGAGTIIHTISNEQDLRKMNKNIINIKITYRSMLIGSLSLSGFPYLTGFFSKDLILENSYKDTILLYLRLITAILTTIYSTRIILLAFLHKPKHINTNKKTKENKNISTTLPIFILRIRRISVGYFSYSILDTKIRNIWCTNTIKILPLICIRIGAMIILKIKHIYIYNTITYTLTTFSRNAWHFNQLMYSILIKHRFKIGYTYTYKIAEQGLIEKLGPLWIKQNIITWRKIISNIQSNNISKYLSTIIIFALSYRLVLTQSLSNSKRS</sequence>
<proteinExistence type="inferred from homology"/>
<feature type="domain" description="NADH dehydrogenase subunit 5 C-terminal" evidence="19">
    <location>
        <begin position="419"/>
        <end position="593"/>
    </location>
</feature>
<dbReference type="InterPro" id="IPR010934">
    <property type="entry name" value="NADH_DH_su5_C"/>
</dbReference>
<evidence type="ECO:0000313" key="20">
    <source>
        <dbReference type="EMBL" id="AIE43809.1"/>
    </source>
</evidence>
<evidence type="ECO:0000256" key="8">
    <source>
        <dbReference type="ARBA" id="ARBA00022967"/>
    </source>
</evidence>
<evidence type="ECO:0000256" key="13">
    <source>
        <dbReference type="ARBA" id="ARBA00023128"/>
    </source>
</evidence>
<feature type="transmembrane region" description="Helical" evidence="16">
    <location>
        <begin position="30"/>
        <end position="48"/>
    </location>
</feature>
<dbReference type="Pfam" id="PF00361">
    <property type="entry name" value="Proton_antipo_M"/>
    <property type="match status" value="1"/>
</dbReference>
<feature type="transmembrane region" description="Helical" evidence="16">
    <location>
        <begin position="110"/>
        <end position="128"/>
    </location>
</feature>
<evidence type="ECO:0000259" key="17">
    <source>
        <dbReference type="Pfam" id="PF00361"/>
    </source>
</evidence>
<name>A0A068LCH6_9METZ</name>
<dbReference type="AlphaFoldDB" id="A0A068LCH6"/>
<dbReference type="EMBL" id="KM035411">
    <property type="protein sequence ID" value="AIE43809.1"/>
    <property type="molecule type" value="Genomic_DNA"/>
</dbReference>
<dbReference type="PRINTS" id="PR01434">
    <property type="entry name" value="NADHDHGNASE5"/>
</dbReference>
<keyword evidence="11 16" id="KW-0520">NAD</keyword>
<evidence type="ECO:0000256" key="5">
    <source>
        <dbReference type="ARBA" id="ARBA00022660"/>
    </source>
</evidence>
<dbReference type="GO" id="GO:0008137">
    <property type="term" value="F:NADH dehydrogenase (ubiquinone) activity"/>
    <property type="evidence" value="ECO:0007669"/>
    <property type="project" value="UniProtKB-EC"/>
</dbReference>
<dbReference type="NCBIfam" id="NF005141">
    <property type="entry name" value="PRK06590.1"/>
    <property type="match status" value="1"/>
</dbReference>
<keyword evidence="6 16" id="KW-0812">Transmembrane</keyword>
<evidence type="ECO:0000256" key="9">
    <source>
        <dbReference type="ARBA" id="ARBA00022982"/>
    </source>
</evidence>
<dbReference type="PANTHER" id="PTHR42829">
    <property type="entry name" value="NADH-UBIQUINONE OXIDOREDUCTASE CHAIN 5"/>
    <property type="match status" value="1"/>
</dbReference>
<keyword evidence="10 16" id="KW-1133">Transmembrane helix</keyword>
<feature type="transmembrane region" description="Helical" evidence="16">
    <location>
        <begin position="167"/>
        <end position="186"/>
    </location>
</feature>
<feature type="transmembrane region" description="Helical" evidence="16">
    <location>
        <begin position="211"/>
        <end position="233"/>
    </location>
</feature>
<evidence type="ECO:0000256" key="14">
    <source>
        <dbReference type="ARBA" id="ARBA00023136"/>
    </source>
</evidence>
<feature type="transmembrane region" description="Helical" evidence="16">
    <location>
        <begin position="326"/>
        <end position="347"/>
    </location>
</feature>
<dbReference type="InterPro" id="IPR018393">
    <property type="entry name" value="NADHpl_OxRdtase_5_subgr"/>
</dbReference>
<accession>A0A068LCH6</accession>
<evidence type="ECO:0000256" key="16">
    <source>
        <dbReference type="RuleBase" id="RU003404"/>
    </source>
</evidence>
<reference evidence="20" key="1">
    <citation type="journal article" date="2014" name="Mitochondrial DNA">
        <title>The mitochondrial genome of the deep-sea glass sponge Lophophysema eversa (Porifera, Hexacinellida, Hyalonematidae).</title>
        <authorList>
            <person name="Zhang Y."/>
            <person name="Sun J."/>
            <person name="Li X."/>
            <person name="Qiu J.-W."/>
        </authorList>
    </citation>
    <scope>NUCLEOTIDE SEQUENCE</scope>
</reference>
<geneLocation type="mitochondrion" evidence="20"/>
<comment type="subcellular location">
    <subcellularLocation>
        <location evidence="1">Mitochondrion inner membrane</location>
        <topology evidence="1">Multi-pass membrane protein</topology>
    </subcellularLocation>
</comment>
<dbReference type="GO" id="GO:0003954">
    <property type="term" value="F:NADH dehydrogenase activity"/>
    <property type="evidence" value="ECO:0007669"/>
    <property type="project" value="TreeGrafter"/>
</dbReference>
<dbReference type="InterPro" id="IPR001750">
    <property type="entry name" value="ND/Mrp_TM"/>
</dbReference>
<evidence type="ECO:0000256" key="4">
    <source>
        <dbReference type="ARBA" id="ARBA00022448"/>
    </source>
</evidence>
<feature type="domain" description="NADH-Ubiquinone oxidoreductase (complex I) chain 5 N-terminal" evidence="18">
    <location>
        <begin position="64"/>
        <end position="114"/>
    </location>
</feature>
<evidence type="ECO:0000256" key="15">
    <source>
        <dbReference type="ARBA" id="ARBA00049551"/>
    </source>
</evidence>
<comment type="function">
    <text evidence="16">Core subunit of the mitochondrial membrane respiratory chain NADH dehydrogenase (Complex I) which catalyzes electron transfer from NADH through the respiratory chain, using ubiquinone as an electron acceptor. Essential for the catalytic activity and assembly of complex I.</text>
</comment>
<feature type="transmembrane region" description="Helical" evidence="16">
    <location>
        <begin position="274"/>
        <end position="294"/>
    </location>
</feature>
<dbReference type="Pfam" id="PF06455">
    <property type="entry name" value="NADH5_C"/>
    <property type="match status" value="1"/>
</dbReference>
<evidence type="ECO:0000256" key="7">
    <source>
        <dbReference type="ARBA" id="ARBA00022792"/>
    </source>
</evidence>
<evidence type="ECO:0000256" key="6">
    <source>
        <dbReference type="ARBA" id="ARBA00022692"/>
    </source>
</evidence>
<dbReference type="PANTHER" id="PTHR42829:SF2">
    <property type="entry name" value="NADH-UBIQUINONE OXIDOREDUCTASE CHAIN 5"/>
    <property type="match status" value="1"/>
</dbReference>
<keyword evidence="9" id="KW-0249">Electron transport</keyword>
<keyword evidence="8" id="KW-1278">Translocase</keyword>